<proteinExistence type="predicted"/>
<evidence type="ECO:0000313" key="2">
    <source>
        <dbReference type="EMBL" id="SNT64381.1"/>
    </source>
</evidence>
<evidence type="ECO:0000313" key="3">
    <source>
        <dbReference type="Proteomes" id="UP000198282"/>
    </source>
</evidence>
<keyword evidence="1" id="KW-1133">Transmembrane helix</keyword>
<feature type="transmembrane region" description="Helical" evidence="1">
    <location>
        <begin position="12"/>
        <end position="33"/>
    </location>
</feature>
<dbReference type="EMBL" id="FZOD01000117">
    <property type="protein sequence ID" value="SNT64381.1"/>
    <property type="molecule type" value="Genomic_DNA"/>
</dbReference>
<dbReference type="RefSeq" id="WP_089213800.1">
    <property type="nucleotide sequence ID" value="NZ_FZOD01000117.1"/>
</dbReference>
<keyword evidence="1" id="KW-0812">Transmembrane</keyword>
<dbReference type="OrthoDB" id="3536694at2"/>
<keyword evidence="1" id="KW-0472">Membrane</keyword>
<accession>A0A239PBG0</accession>
<dbReference type="Proteomes" id="UP000198282">
    <property type="component" value="Unassembled WGS sequence"/>
</dbReference>
<organism evidence="2 3">
    <name type="scientific">Streptosporangium subroseum</name>
    <dbReference type="NCBI Taxonomy" id="106412"/>
    <lineage>
        <taxon>Bacteria</taxon>
        <taxon>Bacillati</taxon>
        <taxon>Actinomycetota</taxon>
        <taxon>Actinomycetes</taxon>
        <taxon>Streptosporangiales</taxon>
        <taxon>Streptosporangiaceae</taxon>
        <taxon>Streptosporangium</taxon>
    </lineage>
</organism>
<reference evidence="2 3" key="1">
    <citation type="submission" date="2017-06" db="EMBL/GenBank/DDBJ databases">
        <authorList>
            <person name="Kim H.J."/>
            <person name="Triplett B.A."/>
        </authorList>
    </citation>
    <scope>NUCLEOTIDE SEQUENCE [LARGE SCALE GENOMIC DNA]</scope>
    <source>
        <strain evidence="2 3">CGMCC 4.2132</strain>
    </source>
</reference>
<feature type="transmembrane region" description="Helical" evidence="1">
    <location>
        <begin position="39"/>
        <end position="61"/>
    </location>
</feature>
<sequence>MTKSRELSPVGCIALAYSGLVLALGIYSIVVLLTVQDSILLSGVALIYLTFPLGWLIWQAWDLLPIEMTNPIVLTLLLVGAGWFQAWAVSRLVWYLELRSGESA</sequence>
<evidence type="ECO:0000256" key="1">
    <source>
        <dbReference type="SAM" id="Phobius"/>
    </source>
</evidence>
<protein>
    <submittedName>
        <fullName evidence="2">Uncharacterized protein</fullName>
    </submittedName>
</protein>
<gene>
    <name evidence="2" type="ORF">SAMN05216276_111712</name>
</gene>
<dbReference type="AlphaFoldDB" id="A0A239PBG0"/>
<name>A0A239PBG0_9ACTN</name>
<feature type="transmembrane region" description="Helical" evidence="1">
    <location>
        <begin position="73"/>
        <end position="96"/>
    </location>
</feature>
<keyword evidence="3" id="KW-1185">Reference proteome</keyword>